<evidence type="ECO:0000256" key="1">
    <source>
        <dbReference type="SAM" id="MobiDB-lite"/>
    </source>
</evidence>
<keyword evidence="2" id="KW-0732">Signal</keyword>
<evidence type="ECO:0000313" key="3">
    <source>
        <dbReference type="EMBL" id="REF89396.1"/>
    </source>
</evidence>
<reference evidence="3 4" key="1">
    <citation type="submission" date="2018-08" db="EMBL/GenBank/DDBJ databases">
        <title>Genomic Encyclopedia of Type Strains, Phase IV (KMG-IV): sequencing the most valuable type-strain genomes for metagenomic binning, comparative biology and taxonomic classification.</title>
        <authorList>
            <person name="Goeker M."/>
        </authorList>
    </citation>
    <scope>NUCLEOTIDE SEQUENCE [LARGE SCALE GENOMIC DNA]</scope>
    <source>
        <strain evidence="3 4">BW863</strain>
    </source>
</reference>
<keyword evidence="4" id="KW-1185">Reference proteome</keyword>
<dbReference type="RefSeq" id="WP_129396416.1">
    <property type="nucleotide sequence ID" value="NZ_CP025086.1"/>
</dbReference>
<dbReference type="EMBL" id="QUMO01000001">
    <property type="protein sequence ID" value="REF89396.1"/>
    <property type="molecule type" value="Genomic_DNA"/>
</dbReference>
<sequence length="100" mass="10898">MFRTLVLAACLLATPAFAAQQLIPEPYPGQLGGNAQESQPLNPGGGAHQELVPQPVPQAKGPNALDDPQTMQGDRHQQMRRHPYRRQDWCNGASSCSILR</sequence>
<proteinExistence type="predicted"/>
<name>A0A3D9ZD61_9HYPH</name>
<dbReference type="Proteomes" id="UP000256900">
    <property type="component" value="Unassembled WGS sequence"/>
</dbReference>
<protein>
    <submittedName>
        <fullName evidence="3">Uncharacterized protein</fullName>
    </submittedName>
</protein>
<gene>
    <name evidence="3" type="ORF">DES32_0617</name>
</gene>
<accession>A0A3D9ZD61</accession>
<evidence type="ECO:0000256" key="2">
    <source>
        <dbReference type="SAM" id="SignalP"/>
    </source>
</evidence>
<feature type="region of interest" description="Disordered" evidence="1">
    <location>
        <begin position="24"/>
        <end position="100"/>
    </location>
</feature>
<dbReference type="AlphaFoldDB" id="A0A3D9ZD61"/>
<feature type="signal peptide" evidence="2">
    <location>
        <begin position="1"/>
        <end position="18"/>
    </location>
</feature>
<evidence type="ECO:0000313" key="4">
    <source>
        <dbReference type="Proteomes" id="UP000256900"/>
    </source>
</evidence>
<comment type="caution">
    <text evidence="3">The sequence shown here is derived from an EMBL/GenBank/DDBJ whole genome shotgun (WGS) entry which is preliminary data.</text>
</comment>
<feature type="chain" id="PRO_5017780878" evidence="2">
    <location>
        <begin position="19"/>
        <end position="100"/>
    </location>
</feature>
<organism evidence="3 4">
    <name type="scientific">Methylovirgula ligni</name>
    <dbReference type="NCBI Taxonomy" id="569860"/>
    <lineage>
        <taxon>Bacteria</taxon>
        <taxon>Pseudomonadati</taxon>
        <taxon>Pseudomonadota</taxon>
        <taxon>Alphaproteobacteria</taxon>
        <taxon>Hyphomicrobiales</taxon>
        <taxon>Beijerinckiaceae</taxon>
        <taxon>Methylovirgula</taxon>
    </lineage>
</organism>